<reference evidence="2" key="1">
    <citation type="submission" date="2023-10" db="EMBL/GenBank/DDBJ databases">
        <authorList>
            <person name="Chen Y."/>
            <person name="Shah S."/>
            <person name="Dougan E. K."/>
            <person name="Thang M."/>
            <person name="Chan C."/>
        </authorList>
    </citation>
    <scope>NUCLEOTIDE SEQUENCE [LARGE SCALE GENOMIC DNA]</scope>
</reference>
<sequence length="350" mass="37734">MALTMKIVLCVLAISARSPQAARVSVSEGALALAEKRSTVDLGREFDLKKLPKMINAGMNLGITLISAFNEADPDIELAIESLEIQGWQLVTLMIPDEEKDSTAMMNARKAWDDAFGDIPGLVERIQASWAKSDAQGALEILLEVVDLGLRAAATVAPTEARFISAISDFAKGFGGTVSSFSKKMDLLSSGDSLAQTGDGLGRDGWDGAHMNKLLTTSVGLVTTLISSLLEEPPDFRYAIDSFKVQGWQLAKLIVPRTEWRSQAFKSAKRAWDEVWADAADLTEQALSAWNGGNVDQMIDVIVQAVEKGLRTAAHVDTSRERELNAVADLINGVSGSCMKLAHEIGWLGD</sequence>
<dbReference type="EMBL" id="CAUYUJ010003366">
    <property type="protein sequence ID" value="CAK0805026.1"/>
    <property type="molecule type" value="Genomic_DNA"/>
</dbReference>
<comment type="caution">
    <text evidence="2">The sequence shown here is derived from an EMBL/GenBank/DDBJ whole genome shotgun (WGS) entry which is preliminary data.</text>
</comment>
<evidence type="ECO:0000256" key="1">
    <source>
        <dbReference type="SAM" id="SignalP"/>
    </source>
</evidence>
<feature type="chain" id="PRO_5045478106" evidence="1">
    <location>
        <begin position="22"/>
        <end position="350"/>
    </location>
</feature>
<accession>A0ABN9QJE2</accession>
<keyword evidence="3" id="KW-1185">Reference proteome</keyword>
<feature type="signal peptide" evidence="1">
    <location>
        <begin position="1"/>
        <end position="21"/>
    </location>
</feature>
<keyword evidence="1" id="KW-0732">Signal</keyword>
<proteinExistence type="predicted"/>
<name>A0ABN9QJE2_9DINO</name>
<organism evidence="2 3">
    <name type="scientific">Prorocentrum cordatum</name>
    <dbReference type="NCBI Taxonomy" id="2364126"/>
    <lineage>
        <taxon>Eukaryota</taxon>
        <taxon>Sar</taxon>
        <taxon>Alveolata</taxon>
        <taxon>Dinophyceae</taxon>
        <taxon>Prorocentrales</taxon>
        <taxon>Prorocentraceae</taxon>
        <taxon>Prorocentrum</taxon>
    </lineage>
</organism>
<dbReference type="Proteomes" id="UP001189429">
    <property type="component" value="Unassembled WGS sequence"/>
</dbReference>
<evidence type="ECO:0000313" key="2">
    <source>
        <dbReference type="EMBL" id="CAK0805026.1"/>
    </source>
</evidence>
<gene>
    <name evidence="2" type="ORF">PCOR1329_LOCUS11679</name>
</gene>
<protein>
    <submittedName>
        <fullName evidence="2">Uncharacterized protein</fullName>
    </submittedName>
</protein>
<evidence type="ECO:0000313" key="3">
    <source>
        <dbReference type="Proteomes" id="UP001189429"/>
    </source>
</evidence>